<evidence type="ECO:0000313" key="12">
    <source>
        <dbReference type="EMBL" id="MCX5567786.1"/>
    </source>
</evidence>
<keyword evidence="8 12" id="KW-0418">Kinase</keyword>
<feature type="transmembrane region" description="Helical" evidence="10">
    <location>
        <begin position="24"/>
        <end position="42"/>
    </location>
</feature>
<organism evidence="12 13">
    <name type="scientific">Kaistia nematophila</name>
    <dbReference type="NCBI Taxonomy" id="2994654"/>
    <lineage>
        <taxon>Bacteria</taxon>
        <taxon>Pseudomonadati</taxon>
        <taxon>Pseudomonadota</taxon>
        <taxon>Alphaproteobacteria</taxon>
        <taxon>Hyphomicrobiales</taxon>
        <taxon>Kaistiaceae</taxon>
        <taxon>Kaistia</taxon>
    </lineage>
</organism>
<keyword evidence="5" id="KW-0597">Phosphoprotein</keyword>
<protein>
    <recommendedName>
        <fullName evidence="3">histidine kinase</fullName>
        <ecNumber evidence="3">2.7.13.3</ecNumber>
    </recommendedName>
</protein>
<dbReference type="PRINTS" id="PR00344">
    <property type="entry name" value="BCTRLSENSOR"/>
</dbReference>
<dbReference type="SUPFAM" id="SSF47384">
    <property type="entry name" value="Homodimeric domain of signal transducing histidine kinase"/>
    <property type="match status" value="1"/>
</dbReference>
<dbReference type="InterPro" id="IPR004358">
    <property type="entry name" value="Sig_transdc_His_kin-like_C"/>
</dbReference>
<evidence type="ECO:0000256" key="3">
    <source>
        <dbReference type="ARBA" id="ARBA00012438"/>
    </source>
</evidence>
<dbReference type="PROSITE" id="PS50109">
    <property type="entry name" value="HIS_KIN"/>
    <property type="match status" value="1"/>
</dbReference>
<evidence type="ECO:0000256" key="2">
    <source>
        <dbReference type="ARBA" id="ARBA00004651"/>
    </source>
</evidence>
<dbReference type="InterPro" id="IPR003661">
    <property type="entry name" value="HisK_dim/P_dom"/>
</dbReference>
<feature type="transmembrane region" description="Helical" evidence="10">
    <location>
        <begin position="159"/>
        <end position="181"/>
    </location>
</feature>
<dbReference type="Pfam" id="PF02518">
    <property type="entry name" value="HATPase_c"/>
    <property type="match status" value="1"/>
</dbReference>
<comment type="caution">
    <text evidence="12">The sequence shown here is derived from an EMBL/GenBank/DDBJ whole genome shotgun (WGS) entry which is preliminary data.</text>
</comment>
<keyword evidence="10" id="KW-0472">Membrane</keyword>
<dbReference type="EMBL" id="JAPKNK010000001">
    <property type="protein sequence ID" value="MCX5567786.1"/>
    <property type="molecule type" value="Genomic_DNA"/>
</dbReference>
<dbReference type="GO" id="GO:0005524">
    <property type="term" value="F:ATP binding"/>
    <property type="evidence" value="ECO:0007669"/>
    <property type="project" value="UniProtKB-KW"/>
</dbReference>
<dbReference type="PANTHER" id="PTHR44936:SF10">
    <property type="entry name" value="SENSOR PROTEIN RSTB"/>
    <property type="match status" value="1"/>
</dbReference>
<name>A0A9X3IJU1_9HYPH</name>
<evidence type="ECO:0000313" key="13">
    <source>
        <dbReference type="Proteomes" id="UP001144805"/>
    </source>
</evidence>
<evidence type="ECO:0000256" key="8">
    <source>
        <dbReference type="ARBA" id="ARBA00022777"/>
    </source>
</evidence>
<feature type="domain" description="Histidine kinase" evidence="11">
    <location>
        <begin position="216"/>
        <end position="432"/>
    </location>
</feature>
<dbReference type="CDD" id="cd00082">
    <property type="entry name" value="HisKA"/>
    <property type="match status" value="1"/>
</dbReference>
<proteinExistence type="predicted"/>
<sequence>MPEQAHPSHDFGARRLKLDTLVRLRWLAIAGQTAAVVFVRFWLEYPMPIGLCLAAIALSAWLNLFIKIRYPSSLRLQGRTAALLLAYDVLQLTVLLSLTGGLQNPFAVLIIVPVIVSATTLAPRLTVALGGLVIVAVTVLSVWHMPLPWAGGQALTLPFLYVVGVWVALVSAVFFMGVYAFRVAEEARQLADALTATELVLAREQHLWALDGLAAAAAHELGTPLATIALVTKEMERELPPDSPYAEDIALLRSQSQRCRDILGKLTSLSTEPGQHVDRMPVSHMLAEVIEPHADTGIDIEIKFVGEPASEPVGRRNPSILYGIGNLVENAVDFAETTVEITAAWNPDNVSLTIADDGPGFASEVIDHIGEPYVTTRSRAIEGAEDHEAGGLGLGFFIAKTLLERTGARLELSNREAPAHGAIVRITWSRDAMDRLGISGKSDGGDGPRGSASHS</sequence>
<dbReference type="InterPro" id="IPR050980">
    <property type="entry name" value="2C_sensor_his_kinase"/>
</dbReference>
<keyword evidence="7" id="KW-0547">Nucleotide-binding</keyword>
<dbReference type="SMART" id="SM00387">
    <property type="entry name" value="HATPase_c"/>
    <property type="match status" value="1"/>
</dbReference>
<evidence type="ECO:0000259" key="11">
    <source>
        <dbReference type="PROSITE" id="PS50109"/>
    </source>
</evidence>
<dbReference type="GO" id="GO:0005886">
    <property type="term" value="C:plasma membrane"/>
    <property type="evidence" value="ECO:0007669"/>
    <property type="project" value="UniProtKB-SubCell"/>
</dbReference>
<evidence type="ECO:0000256" key="9">
    <source>
        <dbReference type="ARBA" id="ARBA00022840"/>
    </source>
</evidence>
<evidence type="ECO:0000256" key="4">
    <source>
        <dbReference type="ARBA" id="ARBA00022475"/>
    </source>
</evidence>
<dbReference type="NCBIfam" id="NF033792">
    <property type="entry name" value="ActS_PrrB_HisK"/>
    <property type="match status" value="1"/>
</dbReference>
<dbReference type="InterPro" id="IPR003594">
    <property type="entry name" value="HATPase_dom"/>
</dbReference>
<dbReference type="Gene3D" id="3.30.565.10">
    <property type="entry name" value="Histidine kinase-like ATPase, C-terminal domain"/>
    <property type="match status" value="1"/>
</dbReference>
<dbReference type="InterPro" id="IPR047770">
    <property type="entry name" value="RegB"/>
</dbReference>
<dbReference type="Gene3D" id="1.10.287.130">
    <property type="match status" value="1"/>
</dbReference>
<dbReference type="InterPro" id="IPR036097">
    <property type="entry name" value="HisK_dim/P_sf"/>
</dbReference>
<dbReference type="RefSeq" id="WP_266336763.1">
    <property type="nucleotide sequence ID" value="NZ_JAPKNK010000001.1"/>
</dbReference>
<dbReference type="PANTHER" id="PTHR44936">
    <property type="entry name" value="SENSOR PROTEIN CREC"/>
    <property type="match status" value="1"/>
</dbReference>
<feature type="transmembrane region" description="Helical" evidence="10">
    <location>
        <begin position="48"/>
        <end position="68"/>
    </location>
</feature>
<dbReference type="InterPro" id="IPR005467">
    <property type="entry name" value="His_kinase_dom"/>
</dbReference>
<evidence type="ECO:0000256" key="6">
    <source>
        <dbReference type="ARBA" id="ARBA00022679"/>
    </source>
</evidence>
<keyword evidence="9" id="KW-0067">ATP-binding</keyword>
<dbReference type="SMART" id="SM00388">
    <property type="entry name" value="HisKA"/>
    <property type="match status" value="1"/>
</dbReference>
<dbReference type="GO" id="GO:0000155">
    <property type="term" value="F:phosphorelay sensor kinase activity"/>
    <property type="evidence" value="ECO:0007669"/>
    <property type="project" value="InterPro"/>
</dbReference>
<dbReference type="Pfam" id="PF00512">
    <property type="entry name" value="HisKA"/>
    <property type="match status" value="1"/>
</dbReference>
<keyword evidence="10" id="KW-0812">Transmembrane</keyword>
<dbReference type="AlphaFoldDB" id="A0A9X3IJU1"/>
<comment type="subcellular location">
    <subcellularLocation>
        <location evidence="2">Cell membrane</location>
        <topology evidence="2">Multi-pass membrane protein</topology>
    </subcellularLocation>
</comment>
<dbReference type="InterPro" id="IPR036890">
    <property type="entry name" value="HATPase_C_sf"/>
</dbReference>
<evidence type="ECO:0000256" key="7">
    <source>
        <dbReference type="ARBA" id="ARBA00022741"/>
    </source>
</evidence>
<keyword evidence="10" id="KW-1133">Transmembrane helix</keyword>
<gene>
    <name evidence="12" type="ORF">OSH07_01125</name>
</gene>
<keyword evidence="4" id="KW-1003">Cell membrane</keyword>
<dbReference type="EC" id="2.7.13.3" evidence="3"/>
<keyword evidence="6" id="KW-0808">Transferase</keyword>
<dbReference type="Pfam" id="PF25323">
    <property type="entry name" value="6TM_PilS"/>
    <property type="match status" value="1"/>
</dbReference>
<reference evidence="12" key="1">
    <citation type="submission" date="2022-11" db="EMBL/GenBank/DDBJ databases">
        <title>Biodiversity and phylogenetic relationships of bacteria.</title>
        <authorList>
            <person name="Machado R.A.R."/>
            <person name="Bhat A."/>
            <person name="Loulou A."/>
            <person name="Kallel S."/>
        </authorList>
    </citation>
    <scope>NUCLEOTIDE SEQUENCE</scope>
    <source>
        <strain evidence="12">K-TC2</strain>
    </source>
</reference>
<feature type="transmembrane region" description="Helical" evidence="10">
    <location>
        <begin position="129"/>
        <end position="147"/>
    </location>
</feature>
<comment type="catalytic activity">
    <reaction evidence="1">
        <text>ATP + protein L-histidine = ADP + protein N-phospho-L-histidine.</text>
        <dbReference type="EC" id="2.7.13.3"/>
    </reaction>
</comment>
<accession>A0A9X3IJU1</accession>
<dbReference type="SUPFAM" id="SSF55874">
    <property type="entry name" value="ATPase domain of HSP90 chaperone/DNA topoisomerase II/histidine kinase"/>
    <property type="match status" value="1"/>
</dbReference>
<dbReference type="Proteomes" id="UP001144805">
    <property type="component" value="Unassembled WGS sequence"/>
</dbReference>
<evidence type="ECO:0000256" key="1">
    <source>
        <dbReference type="ARBA" id="ARBA00000085"/>
    </source>
</evidence>
<evidence type="ECO:0000256" key="10">
    <source>
        <dbReference type="SAM" id="Phobius"/>
    </source>
</evidence>
<evidence type="ECO:0000256" key="5">
    <source>
        <dbReference type="ARBA" id="ARBA00022553"/>
    </source>
</evidence>
<keyword evidence="13" id="KW-1185">Reference proteome</keyword>